<accession>A0ACB9ZQ09</accession>
<name>A0ACB9ZQ09_CATRO</name>
<evidence type="ECO:0000313" key="1">
    <source>
        <dbReference type="EMBL" id="KAI5649791.1"/>
    </source>
</evidence>
<reference evidence="2" key="1">
    <citation type="journal article" date="2023" name="Nat. Plants">
        <title>Single-cell RNA sequencing provides a high-resolution roadmap for understanding the multicellular compartmentation of specialized metabolism.</title>
        <authorList>
            <person name="Sun S."/>
            <person name="Shen X."/>
            <person name="Li Y."/>
            <person name="Li Y."/>
            <person name="Wang S."/>
            <person name="Li R."/>
            <person name="Zhang H."/>
            <person name="Shen G."/>
            <person name="Guo B."/>
            <person name="Wei J."/>
            <person name="Xu J."/>
            <person name="St-Pierre B."/>
            <person name="Chen S."/>
            <person name="Sun C."/>
        </authorList>
    </citation>
    <scope>NUCLEOTIDE SEQUENCE [LARGE SCALE GENOMIC DNA]</scope>
</reference>
<dbReference type="Proteomes" id="UP001060085">
    <property type="component" value="Linkage Group LG08"/>
</dbReference>
<evidence type="ECO:0000313" key="2">
    <source>
        <dbReference type="Proteomes" id="UP001060085"/>
    </source>
</evidence>
<protein>
    <submittedName>
        <fullName evidence="1">Uncharacterized protein</fullName>
    </submittedName>
</protein>
<organism evidence="1 2">
    <name type="scientific">Catharanthus roseus</name>
    <name type="common">Madagascar periwinkle</name>
    <name type="synonym">Vinca rosea</name>
    <dbReference type="NCBI Taxonomy" id="4058"/>
    <lineage>
        <taxon>Eukaryota</taxon>
        <taxon>Viridiplantae</taxon>
        <taxon>Streptophyta</taxon>
        <taxon>Embryophyta</taxon>
        <taxon>Tracheophyta</taxon>
        <taxon>Spermatophyta</taxon>
        <taxon>Magnoliopsida</taxon>
        <taxon>eudicotyledons</taxon>
        <taxon>Gunneridae</taxon>
        <taxon>Pentapetalae</taxon>
        <taxon>asterids</taxon>
        <taxon>lamiids</taxon>
        <taxon>Gentianales</taxon>
        <taxon>Apocynaceae</taxon>
        <taxon>Rauvolfioideae</taxon>
        <taxon>Vinceae</taxon>
        <taxon>Catharanthinae</taxon>
        <taxon>Catharanthus</taxon>
    </lineage>
</organism>
<proteinExistence type="predicted"/>
<sequence>MPHKTPITPPVQHLQHSTSLSSHPINQGKSPMVFVPAHKGSDNGQPLPVITVSLKKASGSMQGSTTFIIEQHCSFVPVQVKKNSGPFSSLIFILLNYVTLYICCIMVSTCFGIIY</sequence>
<gene>
    <name evidence="1" type="ORF">M9H77_35796</name>
</gene>
<comment type="caution">
    <text evidence="1">The sequence shown here is derived from an EMBL/GenBank/DDBJ whole genome shotgun (WGS) entry which is preliminary data.</text>
</comment>
<keyword evidence="2" id="KW-1185">Reference proteome</keyword>
<dbReference type="EMBL" id="CM044708">
    <property type="protein sequence ID" value="KAI5649791.1"/>
    <property type="molecule type" value="Genomic_DNA"/>
</dbReference>